<sequence>MAIQPVPYPSNSPTIKPKSLQFSSKNVVGDHIKDYWHGSTGAAETLSSPSLCLPAWLGAVRQRQPAHLNTSVLGQGRAGDRKWCFQKHRSYFPEALTSSSAISIILSTGLKFSSAASPDRACSGPITTSIK</sequence>
<name>A0AAN7SIP1_MYCAM</name>
<dbReference type="EMBL" id="JAUNZN010000001">
    <property type="protein sequence ID" value="KAK4831736.1"/>
    <property type="molecule type" value="Genomic_DNA"/>
</dbReference>
<dbReference type="AlphaFoldDB" id="A0AAN7SIP1"/>
<organism evidence="1 2">
    <name type="scientific">Mycteria americana</name>
    <name type="common">Wood stork</name>
    <dbReference type="NCBI Taxonomy" id="33587"/>
    <lineage>
        <taxon>Eukaryota</taxon>
        <taxon>Metazoa</taxon>
        <taxon>Chordata</taxon>
        <taxon>Craniata</taxon>
        <taxon>Vertebrata</taxon>
        <taxon>Euteleostomi</taxon>
        <taxon>Archelosauria</taxon>
        <taxon>Archosauria</taxon>
        <taxon>Dinosauria</taxon>
        <taxon>Saurischia</taxon>
        <taxon>Theropoda</taxon>
        <taxon>Coelurosauria</taxon>
        <taxon>Aves</taxon>
        <taxon>Neognathae</taxon>
        <taxon>Neoaves</taxon>
        <taxon>Aequornithes</taxon>
        <taxon>Ciconiiformes</taxon>
        <taxon>Ciconiidae</taxon>
        <taxon>Mycteria</taxon>
    </lineage>
</organism>
<reference evidence="1 2" key="1">
    <citation type="journal article" date="2023" name="J. Hered.">
        <title>Chromosome-level genome of the wood stork (Mycteria americana) provides insight into avian chromosome evolution.</title>
        <authorList>
            <person name="Flamio R. Jr."/>
            <person name="Ramstad K.M."/>
        </authorList>
    </citation>
    <scope>NUCLEOTIDE SEQUENCE [LARGE SCALE GENOMIC DNA]</scope>
    <source>
        <strain evidence="1">JAX WOST 10</strain>
    </source>
</reference>
<comment type="caution">
    <text evidence="1">The sequence shown here is derived from an EMBL/GenBank/DDBJ whole genome shotgun (WGS) entry which is preliminary data.</text>
</comment>
<accession>A0AAN7SIP1</accession>
<proteinExistence type="predicted"/>
<evidence type="ECO:0000313" key="1">
    <source>
        <dbReference type="EMBL" id="KAK4831736.1"/>
    </source>
</evidence>
<keyword evidence="2" id="KW-1185">Reference proteome</keyword>
<dbReference type="Proteomes" id="UP001333110">
    <property type="component" value="Unassembled WGS sequence"/>
</dbReference>
<protein>
    <submittedName>
        <fullName evidence="1">Uncharacterized protein</fullName>
    </submittedName>
</protein>
<evidence type="ECO:0000313" key="2">
    <source>
        <dbReference type="Proteomes" id="UP001333110"/>
    </source>
</evidence>
<gene>
    <name evidence="1" type="ORF">QYF61_018866</name>
</gene>